<feature type="compositionally biased region" description="Acidic residues" evidence="1">
    <location>
        <begin position="662"/>
        <end position="679"/>
    </location>
</feature>
<evidence type="ECO:0000313" key="2">
    <source>
        <dbReference type="EMBL" id="RPB26309.1"/>
    </source>
</evidence>
<dbReference type="AlphaFoldDB" id="A0A3N4LXK2"/>
<dbReference type="EMBL" id="ML121535">
    <property type="protein sequence ID" value="RPB26309.1"/>
    <property type="molecule type" value="Genomic_DNA"/>
</dbReference>
<feature type="compositionally biased region" description="Polar residues" evidence="1">
    <location>
        <begin position="286"/>
        <end position="299"/>
    </location>
</feature>
<feature type="compositionally biased region" description="Basic and acidic residues" evidence="1">
    <location>
        <begin position="257"/>
        <end position="284"/>
    </location>
</feature>
<reference evidence="2 3" key="1">
    <citation type="journal article" date="2018" name="Nat. Ecol. Evol.">
        <title>Pezizomycetes genomes reveal the molecular basis of ectomycorrhizal truffle lifestyle.</title>
        <authorList>
            <person name="Murat C."/>
            <person name="Payen T."/>
            <person name="Noel B."/>
            <person name="Kuo A."/>
            <person name="Morin E."/>
            <person name="Chen J."/>
            <person name="Kohler A."/>
            <person name="Krizsan K."/>
            <person name="Balestrini R."/>
            <person name="Da Silva C."/>
            <person name="Montanini B."/>
            <person name="Hainaut M."/>
            <person name="Levati E."/>
            <person name="Barry K.W."/>
            <person name="Belfiori B."/>
            <person name="Cichocki N."/>
            <person name="Clum A."/>
            <person name="Dockter R.B."/>
            <person name="Fauchery L."/>
            <person name="Guy J."/>
            <person name="Iotti M."/>
            <person name="Le Tacon F."/>
            <person name="Lindquist E.A."/>
            <person name="Lipzen A."/>
            <person name="Malagnac F."/>
            <person name="Mello A."/>
            <person name="Molinier V."/>
            <person name="Miyauchi S."/>
            <person name="Poulain J."/>
            <person name="Riccioni C."/>
            <person name="Rubini A."/>
            <person name="Sitrit Y."/>
            <person name="Splivallo R."/>
            <person name="Traeger S."/>
            <person name="Wang M."/>
            <person name="Zifcakova L."/>
            <person name="Wipf D."/>
            <person name="Zambonelli A."/>
            <person name="Paolocci F."/>
            <person name="Nowrousian M."/>
            <person name="Ottonello S."/>
            <person name="Baldrian P."/>
            <person name="Spatafora J.W."/>
            <person name="Henrissat B."/>
            <person name="Nagy L.G."/>
            <person name="Aury J.M."/>
            <person name="Wincker P."/>
            <person name="Grigoriev I.V."/>
            <person name="Bonfante P."/>
            <person name="Martin F.M."/>
        </authorList>
    </citation>
    <scope>NUCLEOTIDE SEQUENCE [LARGE SCALE GENOMIC DNA]</scope>
    <source>
        <strain evidence="2 3">ATCC MYA-4762</strain>
    </source>
</reference>
<feature type="compositionally biased region" description="Basic and acidic residues" evidence="1">
    <location>
        <begin position="695"/>
        <end position="708"/>
    </location>
</feature>
<dbReference type="OrthoDB" id="2104370at2759"/>
<evidence type="ECO:0000256" key="1">
    <source>
        <dbReference type="SAM" id="MobiDB-lite"/>
    </source>
</evidence>
<name>A0A3N4LXK2_9PEZI</name>
<feature type="region of interest" description="Disordered" evidence="1">
    <location>
        <begin position="656"/>
        <end position="715"/>
    </location>
</feature>
<feature type="region of interest" description="Disordered" evidence="1">
    <location>
        <begin position="1"/>
        <end position="60"/>
    </location>
</feature>
<feature type="region of interest" description="Disordered" evidence="1">
    <location>
        <begin position="369"/>
        <end position="453"/>
    </location>
</feature>
<dbReference type="InParanoid" id="A0A3N4LXK2"/>
<feature type="compositionally biased region" description="Polar residues" evidence="1">
    <location>
        <begin position="51"/>
        <end position="60"/>
    </location>
</feature>
<dbReference type="Pfam" id="PF09441">
    <property type="entry name" value="Abp2"/>
    <property type="match status" value="1"/>
</dbReference>
<evidence type="ECO:0008006" key="4">
    <source>
        <dbReference type="Google" id="ProtNLM"/>
    </source>
</evidence>
<organism evidence="2 3">
    <name type="scientific">Terfezia boudieri ATCC MYA-4762</name>
    <dbReference type="NCBI Taxonomy" id="1051890"/>
    <lineage>
        <taxon>Eukaryota</taxon>
        <taxon>Fungi</taxon>
        <taxon>Dikarya</taxon>
        <taxon>Ascomycota</taxon>
        <taxon>Pezizomycotina</taxon>
        <taxon>Pezizomycetes</taxon>
        <taxon>Pezizales</taxon>
        <taxon>Pezizaceae</taxon>
        <taxon>Terfezia</taxon>
    </lineage>
</organism>
<dbReference type="STRING" id="1051890.A0A3N4LXK2"/>
<feature type="region of interest" description="Disordered" evidence="1">
    <location>
        <begin position="254"/>
        <end position="300"/>
    </location>
</feature>
<dbReference type="GO" id="GO:0003688">
    <property type="term" value="F:DNA replication origin binding"/>
    <property type="evidence" value="ECO:0007669"/>
    <property type="project" value="TreeGrafter"/>
</dbReference>
<gene>
    <name evidence="2" type="ORF">L211DRAFT_709451</name>
</gene>
<dbReference type="PANTHER" id="PTHR42048">
    <property type="entry name" value="ARS-BINDING PROTEIN 2"/>
    <property type="match status" value="1"/>
</dbReference>
<accession>A0A3N4LXK2</accession>
<protein>
    <recommendedName>
        <fullName evidence="4">ARS binding protein 2</fullName>
    </recommendedName>
</protein>
<dbReference type="PANTHER" id="PTHR42048:SF1">
    <property type="entry name" value="ARS-BINDING PROTEIN 2"/>
    <property type="match status" value="1"/>
</dbReference>
<dbReference type="Proteomes" id="UP000267821">
    <property type="component" value="Unassembled WGS sequence"/>
</dbReference>
<dbReference type="InterPro" id="IPR018562">
    <property type="entry name" value="ARS-binding_2"/>
</dbReference>
<proteinExistence type="predicted"/>
<feature type="compositionally biased region" description="Polar residues" evidence="1">
    <location>
        <begin position="1"/>
        <end position="12"/>
    </location>
</feature>
<evidence type="ECO:0000313" key="3">
    <source>
        <dbReference type="Proteomes" id="UP000267821"/>
    </source>
</evidence>
<keyword evidence="3" id="KW-1185">Reference proteome</keyword>
<sequence length="747" mass="82309">MSMGDFNNSSPGSDDDILRETEDGDGEPTGRAPSEASYVGPLIEGHHSTDQEQQQSSNSSFPRQLFADIARNATSLFSQSSADQLSLGRFPPASLGSRQILPTFTPTDRALPTREVTDETLDDAYVTFILYCNPSVPLDCDTTELRKAFRLPPKSDGKTFNVYELLQLIMRLEQKEIKTWTKLAIELGVERTPDQSAQKVQQYAVRLKRWMHAMHIDAFFEYCLGKAHSYYIQIPQAGPEEIRDGVPLEEDLALRALHPENRPKRGRRKTEDRNDENSERDIPASKRQQIDSSTPTTADAVSAMEHFHSSLFPGPHSAVGPGPDADSMERYIGGEVTPDPWSATAAAISGVGGSSNGQQFRWRAFSKEATTPLPSSAPILSLDTPTDEIMTPTITTPMSAKPRSRRRHGPAVSSAWPSSGNPLTGKLRGRPPSNRSVRDGPFSTFPVNPSGKSSVSIDLGAGATGTPTSTPIVTSNPQQFPLIQQSSRPSGLHLQVPPRKHSTVTMASPVAPRQINGANMLKPDSAVEDLERVFAANLLQGSMVDLSIDDVKNIARKAISNLRRMSREGLPISEMSALSTLKLLLGCETNSSALFKDFKIEKIPTLRGSGSMLRSVEDGSATLDRFKLSWRIEIGSLKGDFSQVVRLGMVSGKFGQNGDLMGTDEEEEEVEGENDDDERAYDRFDFPSGNTTSRGGRENRRDGIDNGRDPSGNEFDWRRKYFEMEKRLREKENEIATIKRKVLHAVM</sequence>